<dbReference type="InterPro" id="IPR035906">
    <property type="entry name" value="MetI-like_sf"/>
</dbReference>
<reference evidence="11 12" key="1">
    <citation type="submission" date="2019-02" db="EMBL/GenBank/DDBJ databases">
        <title>Deep-cultivation of Planctomycetes and their phenomic and genomic characterization uncovers novel biology.</title>
        <authorList>
            <person name="Wiegand S."/>
            <person name="Jogler M."/>
            <person name="Boedeker C."/>
            <person name="Pinto D."/>
            <person name="Vollmers J."/>
            <person name="Rivas-Marin E."/>
            <person name="Kohn T."/>
            <person name="Peeters S.H."/>
            <person name="Heuer A."/>
            <person name="Rast P."/>
            <person name="Oberbeckmann S."/>
            <person name="Bunk B."/>
            <person name="Jeske O."/>
            <person name="Meyerdierks A."/>
            <person name="Storesund J.E."/>
            <person name="Kallscheuer N."/>
            <person name="Luecker S."/>
            <person name="Lage O.M."/>
            <person name="Pohl T."/>
            <person name="Merkel B.J."/>
            <person name="Hornburger P."/>
            <person name="Mueller R.-W."/>
            <person name="Bruemmer F."/>
            <person name="Labrenz M."/>
            <person name="Spormann A.M."/>
            <person name="Op den Camp H."/>
            <person name="Overmann J."/>
            <person name="Amann R."/>
            <person name="Jetten M.S.M."/>
            <person name="Mascher T."/>
            <person name="Medema M.H."/>
            <person name="Devos D.P."/>
            <person name="Kaster A.-K."/>
            <person name="Ovreas L."/>
            <person name="Rohde M."/>
            <person name="Galperin M.Y."/>
            <person name="Jogler C."/>
        </authorList>
    </citation>
    <scope>NUCLEOTIDE SEQUENCE [LARGE SCALE GENOMIC DNA]</scope>
    <source>
        <strain evidence="11 12">Pan44</strain>
    </source>
</reference>
<feature type="transmembrane region" description="Helical" evidence="9">
    <location>
        <begin position="36"/>
        <end position="64"/>
    </location>
</feature>
<dbReference type="InterPro" id="IPR005667">
    <property type="entry name" value="Sulph_transpt2"/>
</dbReference>
<keyword evidence="5 9" id="KW-1133">Transmembrane helix</keyword>
<evidence type="ECO:0000256" key="2">
    <source>
        <dbReference type="ARBA" id="ARBA00011779"/>
    </source>
</evidence>
<keyword evidence="4 9" id="KW-0812">Transmembrane</keyword>
<accession>A0A517SM25</accession>
<dbReference type="Proteomes" id="UP000315700">
    <property type="component" value="Chromosome"/>
</dbReference>
<dbReference type="Gene3D" id="1.10.3720.10">
    <property type="entry name" value="MetI-like"/>
    <property type="match status" value="1"/>
</dbReference>
<dbReference type="SUPFAM" id="SSF161098">
    <property type="entry name" value="MetI-like"/>
    <property type="match status" value="1"/>
</dbReference>
<dbReference type="GO" id="GO:0005886">
    <property type="term" value="C:plasma membrane"/>
    <property type="evidence" value="ECO:0007669"/>
    <property type="project" value="UniProtKB-SubCell"/>
</dbReference>
<dbReference type="EMBL" id="CP036271">
    <property type="protein sequence ID" value="QDT57172.1"/>
    <property type="molecule type" value="Genomic_DNA"/>
</dbReference>
<sequence>MHGAMTAPCFRPPSCATVASLPPQSLPQFSRRRRDVAFFAVLGTIGGCYVLLMVLLLVANAAYTAPDHFIEVLNKPEIRYALKLTLVSCTIAAVFSLWIGTALGYLLSRFRFRGKWIVDTLVDVPIVLPPLVLGLSLLILFHLPIGGHRLEDLIQEGGRWVQDRLPSWAPDALRTAQIRITYGVPAVILAQFSVACAFAIRTMRVTFDQINPRAEQVARTLGCSRGQAFTRITLPQASRGMLSAFTVAWARSLGEFGPILVFAGATRMRTEVLSTTVFLELSVGNLEASVAVSLLMVAMAFLVLGVLRLVGGELGR</sequence>
<evidence type="ECO:0000256" key="5">
    <source>
        <dbReference type="ARBA" id="ARBA00022989"/>
    </source>
</evidence>
<evidence type="ECO:0000256" key="4">
    <source>
        <dbReference type="ARBA" id="ARBA00022692"/>
    </source>
</evidence>
<feature type="domain" description="ABC transmembrane type-1" evidence="10">
    <location>
        <begin position="82"/>
        <end position="307"/>
    </location>
</feature>
<evidence type="ECO:0000313" key="11">
    <source>
        <dbReference type="EMBL" id="QDT57172.1"/>
    </source>
</evidence>
<keyword evidence="3 9" id="KW-0813">Transport</keyword>
<feature type="transmembrane region" description="Helical" evidence="9">
    <location>
        <begin position="180"/>
        <end position="200"/>
    </location>
</feature>
<evidence type="ECO:0000256" key="8">
    <source>
        <dbReference type="ARBA" id="ARBA00025323"/>
    </source>
</evidence>
<name>A0A517SM25_9PLAN</name>
<keyword evidence="6" id="KW-0764">Sulfate transport</keyword>
<evidence type="ECO:0000256" key="7">
    <source>
        <dbReference type="ARBA" id="ARBA00023136"/>
    </source>
</evidence>
<feature type="transmembrane region" description="Helical" evidence="9">
    <location>
        <begin position="84"/>
        <end position="108"/>
    </location>
</feature>
<dbReference type="AlphaFoldDB" id="A0A517SM25"/>
<evidence type="ECO:0000313" key="12">
    <source>
        <dbReference type="Proteomes" id="UP000315700"/>
    </source>
</evidence>
<comment type="subunit">
    <text evidence="2">The complex is composed of two ATP-binding proteins (CysA), two transmembrane proteins (CysT and CysW) and a solute-binding protein (CysP).</text>
</comment>
<dbReference type="InterPro" id="IPR000515">
    <property type="entry name" value="MetI-like"/>
</dbReference>
<comment type="similarity">
    <text evidence="9">Belongs to the binding-protein-dependent transport system permease family.</text>
</comment>
<dbReference type="Pfam" id="PF00528">
    <property type="entry name" value="BPD_transp_1"/>
    <property type="match status" value="1"/>
</dbReference>
<dbReference type="CDD" id="cd06261">
    <property type="entry name" value="TM_PBP2"/>
    <property type="match status" value="1"/>
</dbReference>
<comment type="function">
    <text evidence="8">Part of the ABC transporter complex CysAWTP (TC 3.A.1.6.1) involved in sulfate/thiosulfate import. Probably responsible for the translocation of the substrate across the membrane.</text>
</comment>
<dbReference type="FunCoup" id="A0A517SM25">
    <property type="interactions" value="212"/>
</dbReference>
<dbReference type="KEGG" id="ccos:Pan44_52390"/>
<comment type="subcellular location">
    <subcellularLocation>
        <location evidence="1 9">Cell membrane</location>
        <topology evidence="1 9">Multi-pass membrane protein</topology>
    </subcellularLocation>
</comment>
<feature type="transmembrane region" description="Helical" evidence="9">
    <location>
        <begin position="288"/>
        <end position="310"/>
    </location>
</feature>
<keyword evidence="7 9" id="KW-0472">Membrane</keyword>
<feature type="transmembrane region" description="Helical" evidence="9">
    <location>
        <begin position="120"/>
        <end position="143"/>
    </location>
</feature>
<proteinExistence type="inferred from homology"/>
<evidence type="ECO:0000256" key="6">
    <source>
        <dbReference type="ARBA" id="ARBA00023032"/>
    </source>
</evidence>
<evidence type="ECO:0000259" key="10">
    <source>
        <dbReference type="PROSITE" id="PS50928"/>
    </source>
</evidence>
<dbReference type="GO" id="GO:0015419">
    <property type="term" value="F:ABC-type sulfate transporter activity"/>
    <property type="evidence" value="ECO:0007669"/>
    <property type="project" value="InterPro"/>
</dbReference>
<protein>
    <submittedName>
        <fullName evidence="11">Sulfate transport system permease protein CysW</fullName>
    </submittedName>
</protein>
<evidence type="ECO:0000256" key="9">
    <source>
        <dbReference type="RuleBase" id="RU363032"/>
    </source>
</evidence>
<dbReference type="PROSITE" id="PS50928">
    <property type="entry name" value="ABC_TM1"/>
    <property type="match status" value="1"/>
</dbReference>
<gene>
    <name evidence="11" type="primary">cysW</name>
    <name evidence="11" type="ORF">Pan44_52390</name>
</gene>
<dbReference type="PANTHER" id="PTHR30406:SF8">
    <property type="entry name" value="SULFATE TRANSPORT SYSTEM PERMEASE PROTEIN CYST"/>
    <property type="match status" value="1"/>
</dbReference>
<dbReference type="PANTHER" id="PTHR30406">
    <property type="entry name" value="SULFATE TRANSPORT SYSTEM PERMEASE PROTEIN"/>
    <property type="match status" value="1"/>
</dbReference>
<organism evidence="11 12">
    <name type="scientific">Caulifigura coniformis</name>
    <dbReference type="NCBI Taxonomy" id="2527983"/>
    <lineage>
        <taxon>Bacteria</taxon>
        <taxon>Pseudomonadati</taxon>
        <taxon>Planctomycetota</taxon>
        <taxon>Planctomycetia</taxon>
        <taxon>Planctomycetales</taxon>
        <taxon>Planctomycetaceae</taxon>
        <taxon>Caulifigura</taxon>
    </lineage>
</organism>
<evidence type="ECO:0000256" key="3">
    <source>
        <dbReference type="ARBA" id="ARBA00022448"/>
    </source>
</evidence>
<dbReference type="InParanoid" id="A0A517SM25"/>
<evidence type="ECO:0000256" key="1">
    <source>
        <dbReference type="ARBA" id="ARBA00004651"/>
    </source>
</evidence>
<keyword evidence="12" id="KW-1185">Reference proteome</keyword>